<dbReference type="InterPro" id="IPR017039">
    <property type="entry name" value="Virul_fac_BrkB"/>
</dbReference>
<accession>A0A0A8UTW2</accession>
<sequence length="284" mass="31058">MFKEITGLFKQTIAGWSEDKISTLAAALAYYTIFSMGPVLIISIAIAGMIFGKEAVQTQILQQISEMFGSGSAEQIKTMLLSASHPATSLFAQIVGIVLLLFGAIAVFSELQAGLNKIWNVEAQATEGWIGMIKNRFWSFTMVLVIGFLLLVSLTLTVLLTTISNFLSQLLPGGSVIGLILNFVISLGGITLLFAMIFKILPNIVLRWRDVWLGAFITTLLFTIGKFLLGFYLGSIDVENGFGASASLIIILIWVYYSAQILFLGAEFTKAYVNRTTSKSHKRS</sequence>
<keyword evidence="3 6" id="KW-0812">Transmembrane</keyword>
<evidence type="ECO:0000256" key="1">
    <source>
        <dbReference type="ARBA" id="ARBA00004651"/>
    </source>
</evidence>
<proteinExistence type="predicted"/>
<feature type="transmembrane region" description="Helical" evidence="6">
    <location>
        <begin position="175"/>
        <end position="198"/>
    </location>
</feature>
<gene>
    <name evidence="7" type="ORF">LHA_1490</name>
</gene>
<dbReference type="HOGENOM" id="CLU_045539_5_1_6"/>
<feature type="transmembrane region" description="Helical" evidence="6">
    <location>
        <begin position="137"/>
        <end position="163"/>
    </location>
</feature>
<feature type="transmembrane region" description="Helical" evidence="6">
    <location>
        <begin position="90"/>
        <end position="108"/>
    </location>
</feature>
<dbReference type="KEGG" id="lha:LHA_1490"/>
<dbReference type="PANTHER" id="PTHR30213:SF1">
    <property type="entry name" value="INNER MEMBRANE PROTEIN YHJD"/>
    <property type="match status" value="1"/>
</dbReference>
<evidence type="ECO:0000256" key="2">
    <source>
        <dbReference type="ARBA" id="ARBA00022475"/>
    </source>
</evidence>
<keyword evidence="5 6" id="KW-0472">Membrane</keyword>
<dbReference type="GO" id="GO:0005886">
    <property type="term" value="C:plasma membrane"/>
    <property type="evidence" value="ECO:0007669"/>
    <property type="project" value="UniProtKB-SubCell"/>
</dbReference>
<feature type="transmembrane region" description="Helical" evidence="6">
    <location>
        <begin position="210"/>
        <end position="233"/>
    </location>
</feature>
<evidence type="ECO:0000256" key="4">
    <source>
        <dbReference type="ARBA" id="ARBA00022989"/>
    </source>
</evidence>
<evidence type="ECO:0000256" key="3">
    <source>
        <dbReference type="ARBA" id="ARBA00022692"/>
    </source>
</evidence>
<feature type="transmembrane region" description="Helical" evidence="6">
    <location>
        <begin position="245"/>
        <end position="266"/>
    </location>
</feature>
<reference evidence="8" key="1">
    <citation type="submission" date="2014-09" db="EMBL/GenBank/DDBJ databases">
        <authorList>
            <person name="Gomez-Valero L."/>
        </authorList>
    </citation>
    <scope>NUCLEOTIDE SEQUENCE [LARGE SCALE GENOMIC DNA]</scope>
    <source>
        <strain evidence="8">ATCC35250</strain>
    </source>
</reference>
<dbReference type="NCBIfam" id="TIGR00765">
    <property type="entry name" value="yihY_not_rbn"/>
    <property type="match status" value="1"/>
</dbReference>
<organism evidence="7 8">
    <name type="scientific">Legionella hackeliae</name>
    <dbReference type="NCBI Taxonomy" id="449"/>
    <lineage>
        <taxon>Bacteria</taxon>
        <taxon>Pseudomonadati</taxon>
        <taxon>Pseudomonadota</taxon>
        <taxon>Gammaproteobacteria</taxon>
        <taxon>Legionellales</taxon>
        <taxon>Legionellaceae</taxon>
        <taxon>Legionella</taxon>
    </lineage>
</organism>
<keyword evidence="2" id="KW-1003">Cell membrane</keyword>
<keyword evidence="8" id="KW-1185">Reference proteome</keyword>
<feature type="transmembrane region" description="Helical" evidence="6">
    <location>
        <begin position="28"/>
        <end position="51"/>
    </location>
</feature>
<dbReference type="Pfam" id="PF03631">
    <property type="entry name" value="Virul_fac_BrkB"/>
    <property type="match status" value="1"/>
</dbReference>
<evidence type="ECO:0000313" key="7">
    <source>
        <dbReference type="EMBL" id="CEK10532.1"/>
    </source>
</evidence>
<dbReference type="Proteomes" id="UP000032803">
    <property type="component" value="Chromosome I"/>
</dbReference>
<dbReference type="STRING" id="449.LHA_1490"/>
<dbReference type="RefSeq" id="WP_045105890.1">
    <property type="nucleotide sequence ID" value="NZ_LN681225.1"/>
</dbReference>
<protein>
    <submittedName>
        <fullName evidence="7">Ribonuclease BN</fullName>
    </submittedName>
</protein>
<comment type="subcellular location">
    <subcellularLocation>
        <location evidence="1">Cell membrane</location>
        <topology evidence="1">Multi-pass membrane protein</topology>
    </subcellularLocation>
</comment>
<dbReference type="OrthoDB" id="9797028at2"/>
<dbReference type="PATRIC" id="fig|449.7.peg.706"/>
<keyword evidence="4 6" id="KW-1133">Transmembrane helix</keyword>
<name>A0A0A8UTW2_LEGHA</name>
<dbReference type="PIRSF" id="PIRSF035875">
    <property type="entry name" value="RNase_BN"/>
    <property type="match status" value="1"/>
</dbReference>
<evidence type="ECO:0000313" key="8">
    <source>
        <dbReference type="Proteomes" id="UP000032803"/>
    </source>
</evidence>
<evidence type="ECO:0000256" key="6">
    <source>
        <dbReference type="SAM" id="Phobius"/>
    </source>
</evidence>
<evidence type="ECO:0000256" key="5">
    <source>
        <dbReference type="ARBA" id="ARBA00023136"/>
    </source>
</evidence>
<dbReference type="AlphaFoldDB" id="A0A0A8UTW2"/>
<dbReference type="EMBL" id="LN681225">
    <property type="protein sequence ID" value="CEK10532.1"/>
    <property type="molecule type" value="Genomic_DNA"/>
</dbReference>
<dbReference type="PANTHER" id="PTHR30213">
    <property type="entry name" value="INNER MEMBRANE PROTEIN YHJD"/>
    <property type="match status" value="1"/>
</dbReference>